<keyword evidence="1" id="KW-0678">Repressor</keyword>
<dbReference type="Pfam" id="PF13377">
    <property type="entry name" value="Peripla_BP_3"/>
    <property type="match status" value="1"/>
</dbReference>
<evidence type="ECO:0000313" key="7">
    <source>
        <dbReference type="Proteomes" id="UP000053235"/>
    </source>
</evidence>
<evidence type="ECO:0000313" key="6">
    <source>
        <dbReference type="EMBL" id="CTQ76331.1"/>
    </source>
</evidence>
<organism evidence="6 7">
    <name type="scientific">Roseibium alexandrii</name>
    <dbReference type="NCBI Taxonomy" id="388408"/>
    <lineage>
        <taxon>Bacteria</taxon>
        <taxon>Pseudomonadati</taxon>
        <taxon>Pseudomonadota</taxon>
        <taxon>Alphaproteobacteria</taxon>
        <taxon>Hyphomicrobiales</taxon>
        <taxon>Stappiaceae</taxon>
        <taxon>Roseibium</taxon>
    </lineage>
</organism>
<dbReference type="Pfam" id="PF00356">
    <property type="entry name" value="LacI"/>
    <property type="match status" value="1"/>
</dbReference>
<dbReference type="EMBL" id="CXWD01000026">
    <property type="protein sequence ID" value="CTQ76331.1"/>
    <property type="molecule type" value="Genomic_DNA"/>
</dbReference>
<dbReference type="Proteomes" id="UP000053235">
    <property type="component" value="Unassembled WGS sequence"/>
</dbReference>
<evidence type="ECO:0000259" key="5">
    <source>
        <dbReference type="PROSITE" id="PS50932"/>
    </source>
</evidence>
<dbReference type="CDD" id="cd01392">
    <property type="entry name" value="HTH_LacI"/>
    <property type="match status" value="1"/>
</dbReference>
<dbReference type="STRING" id="388408.LAX5112_04559"/>
<dbReference type="InterPro" id="IPR000843">
    <property type="entry name" value="HTH_LacI"/>
</dbReference>
<dbReference type="AlphaFoldDB" id="A0A0M7AP82"/>
<dbReference type="SUPFAM" id="SSF47413">
    <property type="entry name" value="lambda repressor-like DNA-binding domains"/>
    <property type="match status" value="1"/>
</dbReference>
<keyword evidence="4" id="KW-0804">Transcription</keyword>
<dbReference type="PROSITE" id="PS50932">
    <property type="entry name" value="HTH_LACI_2"/>
    <property type="match status" value="1"/>
</dbReference>
<name>A0A0M7AP82_9HYPH</name>
<protein>
    <submittedName>
        <fullName evidence="6">HTH-type transcriptional repressor CytR</fullName>
    </submittedName>
</protein>
<dbReference type="SMART" id="SM00354">
    <property type="entry name" value="HTH_LACI"/>
    <property type="match status" value="1"/>
</dbReference>
<dbReference type="SUPFAM" id="SSF53822">
    <property type="entry name" value="Periplasmic binding protein-like I"/>
    <property type="match status" value="1"/>
</dbReference>
<accession>A0A0M7AP82</accession>
<gene>
    <name evidence="6" type="primary">cytR_2</name>
    <name evidence="6" type="ORF">LAX5112_04559</name>
</gene>
<dbReference type="PANTHER" id="PTHR30146">
    <property type="entry name" value="LACI-RELATED TRANSCRIPTIONAL REPRESSOR"/>
    <property type="match status" value="1"/>
</dbReference>
<reference evidence="7" key="1">
    <citation type="submission" date="2015-07" db="EMBL/GenBank/DDBJ databases">
        <authorList>
            <person name="Rodrigo-Torres Lidia"/>
            <person name="Arahal R.David."/>
        </authorList>
    </citation>
    <scope>NUCLEOTIDE SEQUENCE [LARGE SCALE GENOMIC DNA]</scope>
    <source>
        <strain evidence="7">CECT 5112</strain>
    </source>
</reference>
<dbReference type="Gene3D" id="1.10.260.40">
    <property type="entry name" value="lambda repressor-like DNA-binding domains"/>
    <property type="match status" value="1"/>
</dbReference>
<evidence type="ECO:0000256" key="3">
    <source>
        <dbReference type="ARBA" id="ARBA00023125"/>
    </source>
</evidence>
<dbReference type="RefSeq" id="WP_055673753.1">
    <property type="nucleotide sequence ID" value="NZ_CXWD01000026.1"/>
</dbReference>
<dbReference type="PANTHER" id="PTHR30146:SF95">
    <property type="entry name" value="RIBOSE OPERON REPRESSOR"/>
    <property type="match status" value="1"/>
</dbReference>
<keyword evidence="7" id="KW-1185">Reference proteome</keyword>
<dbReference type="Gene3D" id="3.40.50.2300">
    <property type="match status" value="2"/>
</dbReference>
<dbReference type="InterPro" id="IPR028082">
    <property type="entry name" value="Peripla_BP_I"/>
</dbReference>
<proteinExistence type="predicted"/>
<dbReference type="InterPro" id="IPR046335">
    <property type="entry name" value="LacI/GalR-like_sensor"/>
</dbReference>
<sequence length="337" mass="36958">MTVTLKEVAELAGVSRSAVSRTFTDGASVSDKTRRKVEKAATKLGYTPNILARGLTTRRTKLIGLVSNNFHNPIFLEVFDQFTRKLQGVGLRPLLVNLSDETDPEASVRMLRQYSVDGVVVASSTLPPGFSKAFKDAGVPVVNSFGRYSTAPEFHVVGIDNVECGRMAALELAKRGYKRVAFLGGPDTATSTQDRFKGFSEEISRHPDMEMTVSYAKAYSFEAGREEMQRLLGIRPLAEAYFCGDDVLSIGVLSAIEDAGLNIPGDIGIIGLNDMEMAGWQNINLTTIRQPVQQIINSSVELIVSMLEEPARYPEARLFPCEVIERGTLRPVSYQPT</sequence>
<feature type="domain" description="HTH lacI-type" evidence="5">
    <location>
        <begin position="3"/>
        <end position="57"/>
    </location>
</feature>
<evidence type="ECO:0000256" key="4">
    <source>
        <dbReference type="ARBA" id="ARBA00023163"/>
    </source>
</evidence>
<keyword evidence="3" id="KW-0238">DNA-binding</keyword>
<dbReference type="GO" id="GO:0003700">
    <property type="term" value="F:DNA-binding transcription factor activity"/>
    <property type="evidence" value="ECO:0007669"/>
    <property type="project" value="TreeGrafter"/>
</dbReference>
<dbReference type="GO" id="GO:0000976">
    <property type="term" value="F:transcription cis-regulatory region binding"/>
    <property type="evidence" value="ECO:0007669"/>
    <property type="project" value="TreeGrafter"/>
</dbReference>
<dbReference type="InterPro" id="IPR010982">
    <property type="entry name" value="Lambda_DNA-bd_dom_sf"/>
</dbReference>
<evidence type="ECO:0000256" key="2">
    <source>
        <dbReference type="ARBA" id="ARBA00023015"/>
    </source>
</evidence>
<evidence type="ECO:0000256" key="1">
    <source>
        <dbReference type="ARBA" id="ARBA00022491"/>
    </source>
</evidence>
<dbReference type="CDD" id="cd06278">
    <property type="entry name" value="PBP1_LacI-like"/>
    <property type="match status" value="1"/>
</dbReference>
<dbReference type="OrthoDB" id="8433438at2"/>
<keyword evidence="2" id="KW-0805">Transcription regulation</keyword>